<dbReference type="PROSITE" id="PS50043">
    <property type="entry name" value="HTH_LUXR_2"/>
    <property type="match status" value="1"/>
</dbReference>
<evidence type="ECO:0000313" key="6">
    <source>
        <dbReference type="Proteomes" id="UP001138997"/>
    </source>
</evidence>
<dbReference type="SMART" id="SM00421">
    <property type="entry name" value="HTH_LUXR"/>
    <property type="match status" value="1"/>
</dbReference>
<dbReference type="InterPro" id="IPR016032">
    <property type="entry name" value="Sig_transdc_resp-reg_C-effctor"/>
</dbReference>
<dbReference type="SUPFAM" id="SSF46894">
    <property type="entry name" value="C-terminal effector domain of the bipartite response regulators"/>
    <property type="match status" value="1"/>
</dbReference>
<keyword evidence="1" id="KW-0805">Transcription regulation</keyword>
<name>A0A9X1NAM3_9ACTN</name>
<accession>A0A9X1NAM3</accession>
<dbReference type="AlphaFoldDB" id="A0A9X1NAM3"/>
<dbReference type="Pfam" id="PF00196">
    <property type="entry name" value="GerE"/>
    <property type="match status" value="1"/>
</dbReference>
<feature type="domain" description="HTH luxR-type" evidence="4">
    <location>
        <begin position="158"/>
        <end position="223"/>
    </location>
</feature>
<proteinExistence type="predicted"/>
<dbReference type="EMBL" id="JAJOMB010000002">
    <property type="protein sequence ID" value="MCD5310234.1"/>
    <property type="molecule type" value="Genomic_DNA"/>
</dbReference>
<organism evidence="5 6">
    <name type="scientific">Kineosporia babensis</name>
    <dbReference type="NCBI Taxonomy" id="499548"/>
    <lineage>
        <taxon>Bacteria</taxon>
        <taxon>Bacillati</taxon>
        <taxon>Actinomycetota</taxon>
        <taxon>Actinomycetes</taxon>
        <taxon>Kineosporiales</taxon>
        <taxon>Kineosporiaceae</taxon>
        <taxon>Kineosporia</taxon>
    </lineage>
</organism>
<keyword evidence="3" id="KW-0804">Transcription</keyword>
<dbReference type="PANTHER" id="PTHR43214">
    <property type="entry name" value="TWO-COMPONENT RESPONSE REGULATOR"/>
    <property type="match status" value="1"/>
</dbReference>
<evidence type="ECO:0000256" key="1">
    <source>
        <dbReference type="ARBA" id="ARBA00023015"/>
    </source>
</evidence>
<reference evidence="5" key="1">
    <citation type="submission" date="2021-11" db="EMBL/GenBank/DDBJ databases">
        <title>Streptomyces corallinus and Kineosporia corallina sp. nov., two new coral-derived marine actinobacteria.</title>
        <authorList>
            <person name="Buangrab K."/>
            <person name="Sutthacheep M."/>
            <person name="Yeemin T."/>
            <person name="Harunari E."/>
            <person name="Igarashi Y."/>
            <person name="Sripreechasak P."/>
            <person name="Kanchanasin P."/>
            <person name="Tanasupawat S."/>
            <person name="Phongsopitanun W."/>
        </authorList>
    </citation>
    <scope>NUCLEOTIDE SEQUENCE</scope>
    <source>
        <strain evidence="5">JCM 31032</strain>
    </source>
</reference>
<sequence length="225" mass="24206">MTPPRVTFAPGPSPTQKTLQPLRFAVLATDRLDEAAVGNLLENQPGFRNQPLNRLAHADVLVVVAPALTGVVLRRIRTITEGRSIPVAAVLDHVGDADLLAGVEAGLRGVLWRKQTNAARLATLLLSVSSGESDLPTVMQSRLLQELADLQRSVLAPRGITASGLEAREVQVLALMADGLGTSEIAERITYSERTVKNIISGLLTRWNLRNRTQAVAYALRSGIL</sequence>
<keyword evidence="2" id="KW-0238">DNA-binding</keyword>
<evidence type="ECO:0000256" key="3">
    <source>
        <dbReference type="ARBA" id="ARBA00023163"/>
    </source>
</evidence>
<dbReference type="InterPro" id="IPR000792">
    <property type="entry name" value="Tscrpt_reg_LuxR_C"/>
</dbReference>
<dbReference type="PRINTS" id="PR00038">
    <property type="entry name" value="HTHLUXR"/>
</dbReference>
<comment type="caution">
    <text evidence="5">The sequence shown here is derived from an EMBL/GenBank/DDBJ whole genome shotgun (WGS) entry which is preliminary data.</text>
</comment>
<gene>
    <name evidence="5" type="ORF">LR394_04950</name>
</gene>
<dbReference type="Proteomes" id="UP001138997">
    <property type="component" value="Unassembled WGS sequence"/>
</dbReference>
<dbReference type="PANTHER" id="PTHR43214:SF24">
    <property type="entry name" value="TRANSCRIPTIONAL REGULATORY PROTEIN NARL-RELATED"/>
    <property type="match status" value="1"/>
</dbReference>
<evidence type="ECO:0000259" key="4">
    <source>
        <dbReference type="PROSITE" id="PS50043"/>
    </source>
</evidence>
<dbReference type="InterPro" id="IPR039420">
    <property type="entry name" value="WalR-like"/>
</dbReference>
<dbReference type="RefSeq" id="WP_231439161.1">
    <property type="nucleotide sequence ID" value="NZ_JAJOMB010000002.1"/>
</dbReference>
<keyword evidence="6" id="KW-1185">Reference proteome</keyword>
<evidence type="ECO:0000313" key="5">
    <source>
        <dbReference type="EMBL" id="MCD5310234.1"/>
    </source>
</evidence>
<protein>
    <submittedName>
        <fullName evidence="5">Response regulator transcription factor</fullName>
    </submittedName>
</protein>
<dbReference type="Gene3D" id="3.40.50.2300">
    <property type="match status" value="1"/>
</dbReference>
<evidence type="ECO:0000256" key="2">
    <source>
        <dbReference type="ARBA" id="ARBA00023125"/>
    </source>
</evidence>
<dbReference type="GO" id="GO:0006355">
    <property type="term" value="P:regulation of DNA-templated transcription"/>
    <property type="evidence" value="ECO:0007669"/>
    <property type="project" value="InterPro"/>
</dbReference>
<dbReference type="CDD" id="cd06170">
    <property type="entry name" value="LuxR_C_like"/>
    <property type="match status" value="1"/>
</dbReference>
<dbReference type="GO" id="GO:0003677">
    <property type="term" value="F:DNA binding"/>
    <property type="evidence" value="ECO:0007669"/>
    <property type="project" value="UniProtKB-KW"/>
</dbReference>